<protein>
    <submittedName>
        <fullName evidence="1">Uncharacterized protein</fullName>
    </submittedName>
</protein>
<proteinExistence type="predicted"/>
<gene>
    <name evidence="1" type="ORF">DES53_101324</name>
</gene>
<sequence length="206" mass="23065">MDAIGSFETHFTLKVADAGEVIDWAQRQGMKLTHIVLLGGEHPSQPMITRHSSGRLQVSRAEAQRIATQLQSMGAEVLRIKIEMDADNPAAPADASDAMLCPPICYFEHHIKLLLAAGEEHTLLTEIANRHGARVSRNALRHREDSFEERFLTQRLYRQGRNAASAALERLQFELKNESFTILETEAEYVIFDSNVDLDAGWLSSP</sequence>
<dbReference type="AlphaFoldDB" id="A0A366HTW3"/>
<dbReference type="EMBL" id="QNRR01000001">
    <property type="protein sequence ID" value="RBP47527.1"/>
    <property type="molecule type" value="Genomic_DNA"/>
</dbReference>
<comment type="caution">
    <text evidence="1">The sequence shown here is derived from an EMBL/GenBank/DDBJ whole genome shotgun (WGS) entry which is preliminary data.</text>
</comment>
<organism evidence="1 2">
    <name type="scientific">Roseimicrobium gellanilyticum</name>
    <dbReference type="NCBI Taxonomy" id="748857"/>
    <lineage>
        <taxon>Bacteria</taxon>
        <taxon>Pseudomonadati</taxon>
        <taxon>Verrucomicrobiota</taxon>
        <taxon>Verrucomicrobiia</taxon>
        <taxon>Verrucomicrobiales</taxon>
        <taxon>Verrucomicrobiaceae</taxon>
        <taxon>Roseimicrobium</taxon>
    </lineage>
</organism>
<evidence type="ECO:0000313" key="1">
    <source>
        <dbReference type="EMBL" id="RBP47527.1"/>
    </source>
</evidence>
<name>A0A366HTW3_9BACT</name>
<reference evidence="1 2" key="1">
    <citation type="submission" date="2018-06" db="EMBL/GenBank/DDBJ databases">
        <title>Genomic Encyclopedia of Type Strains, Phase IV (KMG-IV): sequencing the most valuable type-strain genomes for metagenomic binning, comparative biology and taxonomic classification.</title>
        <authorList>
            <person name="Goeker M."/>
        </authorList>
    </citation>
    <scope>NUCLEOTIDE SEQUENCE [LARGE SCALE GENOMIC DNA]</scope>
    <source>
        <strain evidence="1 2">DSM 25532</strain>
    </source>
</reference>
<dbReference type="Proteomes" id="UP000253426">
    <property type="component" value="Unassembled WGS sequence"/>
</dbReference>
<evidence type="ECO:0000313" key="2">
    <source>
        <dbReference type="Proteomes" id="UP000253426"/>
    </source>
</evidence>
<keyword evidence="2" id="KW-1185">Reference proteome</keyword>
<accession>A0A366HTW3</accession>